<sequence>MHWRDGVVIEREGMRERKERGRKGKTSSARVVGLSRPARSGMPAKPRNTDGHVTDLSRYYITKERAIKRAVNL</sequence>
<evidence type="ECO:0000313" key="3">
    <source>
        <dbReference type="Proteomes" id="UP000299102"/>
    </source>
</evidence>
<feature type="region of interest" description="Disordered" evidence="1">
    <location>
        <begin position="1"/>
        <end position="52"/>
    </location>
</feature>
<gene>
    <name evidence="2" type="ORF">EVAR_61852_1</name>
</gene>
<reference evidence="2 3" key="1">
    <citation type="journal article" date="2019" name="Commun. Biol.">
        <title>The bagworm genome reveals a unique fibroin gene that provides high tensile strength.</title>
        <authorList>
            <person name="Kono N."/>
            <person name="Nakamura H."/>
            <person name="Ohtoshi R."/>
            <person name="Tomita M."/>
            <person name="Numata K."/>
            <person name="Arakawa K."/>
        </authorList>
    </citation>
    <scope>NUCLEOTIDE SEQUENCE [LARGE SCALE GENOMIC DNA]</scope>
</reference>
<feature type="compositionally biased region" description="Basic and acidic residues" evidence="1">
    <location>
        <begin position="1"/>
        <end position="19"/>
    </location>
</feature>
<dbReference type="Proteomes" id="UP000299102">
    <property type="component" value="Unassembled WGS sequence"/>
</dbReference>
<protein>
    <submittedName>
        <fullName evidence="2">Uncharacterized protein</fullName>
    </submittedName>
</protein>
<dbReference type="EMBL" id="BGZK01002281">
    <property type="protein sequence ID" value="GBP92533.1"/>
    <property type="molecule type" value="Genomic_DNA"/>
</dbReference>
<dbReference type="AlphaFoldDB" id="A0A4C2A064"/>
<organism evidence="2 3">
    <name type="scientific">Eumeta variegata</name>
    <name type="common">Bagworm moth</name>
    <name type="synonym">Eumeta japonica</name>
    <dbReference type="NCBI Taxonomy" id="151549"/>
    <lineage>
        <taxon>Eukaryota</taxon>
        <taxon>Metazoa</taxon>
        <taxon>Ecdysozoa</taxon>
        <taxon>Arthropoda</taxon>
        <taxon>Hexapoda</taxon>
        <taxon>Insecta</taxon>
        <taxon>Pterygota</taxon>
        <taxon>Neoptera</taxon>
        <taxon>Endopterygota</taxon>
        <taxon>Lepidoptera</taxon>
        <taxon>Glossata</taxon>
        <taxon>Ditrysia</taxon>
        <taxon>Tineoidea</taxon>
        <taxon>Psychidae</taxon>
        <taxon>Oiketicinae</taxon>
        <taxon>Eumeta</taxon>
    </lineage>
</organism>
<comment type="caution">
    <text evidence="2">The sequence shown here is derived from an EMBL/GenBank/DDBJ whole genome shotgun (WGS) entry which is preliminary data.</text>
</comment>
<proteinExistence type="predicted"/>
<evidence type="ECO:0000256" key="1">
    <source>
        <dbReference type="SAM" id="MobiDB-lite"/>
    </source>
</evidence>
<name>A0A4C2A064_EUMVA</name>
<keyword evidence="3" id="KW-1185">Reference proteome</keyword>
<evidence type="ECO:0000313" key="2">
    <source>
        <dbReference type="EMBL" id="GBP92533.1"/>
    </source>
</evidence>
<accession>A0A4C2A064</accession>